<keyword evidence="7 11" id="KW-0694">RNA-binding</keyword>
<evidence type="ECO:0000256" key="3">
    <source>
        <dbReference type="ARBA" id="ARBA00022723"/>
    </source>
</evidence>
<proteinExistence type="predicted"/>
<keyword evidence="6 12" id="KW-0862">Zinc</keyword>
<dbReference type="InterPro" id="IPR012677">
    <property type="entry name" value="Nucleotide-bd_a/b_plait_sf"/>
</dbReference>
<evidence type="ECO:0000256" key="10">
    <source>
        <dbReference type="ARBA" id="ARBA00023242"/>
    </source>
</evidence>
<keyword evidence="4" id="KW-0677">Repeat</keyword>
<evidence type="ECO:0000256" key="13">
    <source>
        <dbReference type="SAM" id="MobiDB-lite"/>
    </source>
</evidence>
<feature type="compositionally biased region" description="Basic and acidic residues" evidence="13">
    <location>
        <begin position="191"/>
        <end position="216"/>
    </location>
</feature>
<dbReference type="InterPro" id="IPR009145">
    <property type="entry name" value="U2AF_small"/>
</dbReference>
<evidence type="ECO:0000256" key="1">
    <source>
        <dbReference type="ARBA" id="ARBA00004123"/>
    </source>
</evidence>
<evidence type="ECO:0000256" key="8">
    <source>
        <dbReference type="ARBA" id="ARBA00023125"/>
    </source>
</evidence>
<evidence type="ECO:0000256" key="5">
    <source>
        <dbReference type="ARBA" id="ARBA00022771"/>
    </source>
</evidence>
<evidence type="ECO:0000313" key="17">
    <source>
        <dbReference type="EnsemblProtists" id="EKX36656"/>
    </source>
</evidence>
<evidence type="ECO:0000256" key="7">
    <source>
        <dbReference type="ARBA" id="ARBA00022884"/>
    </source>
</evidence>
<feature type="domain" description="C3H1-type" evidence="15">
    <location>
        <begin position="13"/>
        <end position="41"/>
    </location>
</feature>
<dbReference type="SMART" id="SM00361">
    <property type="entry name" value="RRM_1"/>
    <property type="match status" value="1"/>
</dbReference>
<dbReference type="Pfam" id="PF00076">
    <property type="entry name" value="RRM_1"/>
    <property type="match status" value="1"/>
</dbReference>
<dbReference type="InterPro" id="IPR035979">
    <property type="entry name" value="RBD_domain_sf"/>
</dbReference>
<dbReference type="PaxDb" id="55529-EKX36656"/>
<dbReference type="EMBL" id="JH993070">
    <property type="protein sequence ID" value="EKX36656.1"/>
    <property type="molecule type" value="Genomic_DNA"/>
</dbReference>
<keyword evidence="5 12" id="KW-0863">Zinc-finger</keyword>
<dbReference type="Proteomes" id="UP000011087">
    <property type="component" value="Unassembled WGS sequence"/>
</dbReference>
<reference evidence="18" key="2">
    <citation type="submission" date="2012-11" db="EMBL/GenBank/DDBJ databases">
        <authorList>
            <person name="Kuo A."/>
            <person name="Curtis B.A."/>
            <person name="Tanifuji G."/>
            <person name="Burki F."/>
            <person name="Gruber A."/>
            <person name="Irimia M."/>
            <person name="Maruyama S."/>
            <person name="Arias M.C."/>
            <person name="Ball S.G."/>
            <person name="Gile G.H."/>
            <person name="Hirakawa Y."/>
            <person name="Hopkins J.F."/>
            <person name="Rensing S.A."/>
            <person name="Schmutz J."/>
            <person name="Symeonidi A."/>
            <person name="Elias M."/>
            <person name="Eveleigh R.J."/>
            <person name="Herman E.K."/>
            <person name="Klute M.J."/>
            <person name="Nakayama T."/>
            <person name="Obornik M."/>
            <person name="Reyes-Prieto A."/>
            <person name="Armbrust E.V."/>
            <person name="Aves S.J."/>
            <person name="Beiko R.G."/>
            <person name="Coutinho P."/>
            <person name="Dacks J.B."/>
            <person name="Durnford D.G."/>
            <person name="Fast N.M."/>
            <person name="Green B.R."/>
            <person name="Grisdale C."/>
            <person name="Hempe F."/>
            <person name="Henrissat B."/>
            <person name="Hoppner M.P."/>
            <person name="Ishida K.-I."/>
            <person name="Kim E."/>
            <person name="Koreny L."/>
            <person name="Kroth P.G."/>
            <person name="Liu Y."/>
            <person name="Malik S.-B."/>
            <person name="Maier U.G."/>
            <person name="McRose D."/>
            <person name="Mock T."/>
            <person name="Neilson J.A."/>
            <person name="Onodera N.T."/>
            <person name="Poole A.M."/>
            <person name="Pritham E.J."/>
            <person name="Richards T.A."/>
            <person name="Rocap G."/>
            <person name="Roy S.W."/>
            <person name="Sarai C."/>
            <person name="Schaack S."/>
            <person name="Shirato S."/>
            <person name="Slamovits C.H."/>
            <person name="Spencer D.F."/>
            <person name="Suzuki S."/>
            <person name="Worden A.Z."/>
            <person name="Zauner S."/>
            <person name="Barry K."/>
            <person name="Bell C."/>
            <person name="Bharti A.K."/>
            <person name="Crow J.A."/>
            <person name="Grimwood J."/>
            <person name="Kramer R."/>
            <person name="Lindquist E."/>
            <person name="Lucas S."/>
            <person name="Salamov A."/>
            <person name="McFadden G.I."/>
            <person name="Lane C.E."/>
            <person name="Keeling P.J."/>
            <person name="Gray M.W."/>
            <person name="Grigoriev I.V."/>
            <person name="Archibald J.M."/>
        </authorList>
    </citation>
    <scope>NUCLEOTIDE SEQUENCE</scope>
    <source>
        <strain evidence="18">CCMP2712</strain>
    </source>
</reference>
<dbReference type="Pfam" id="PF00642">
    <property type="entry name" value="zf-CCCH"/>
    <property type="match status" value="2"/>
</dbReference>
<name>L1IK86_GUITC</name>
<dbReference type="PANTHER" id="PTHR12620">
    <property type="entry name" value="U2 SNRNP AUXILIARY FACTOR, SMALL SUBUNIT"/>
    <property type="match status" value="1"/>
</dbReference>
<evidence type="ECO:0000256" key="2">
    <source>
        <dbReference type="ARBA" id="ARBA00022664"/>
    </source>
</evidence>
<dbReference type="SMART" id="SM00356">
    <property type="entry name" value="ZnF_C3H1"/>
    <property type="match status" value="2"/>
</dbReference>
<dbReference type="STRING" id="905079.L1IK86"/>
<evidence type="ECO:0000256" key="11">
    <source>
        <dbReference type="PROSITE-ProRule" id="PRU00176"/>
    </source>
</evidence>
<dbReference type="PRINTS" id="PR01848">
    <property type="entry name" value="U2AUXFACTOR"/>
</dbReference>
<protein>
    <submittedName>
        <fullName evidence="16 17">Uncharacterized protein</fullName>
    </submittedName>
</protein>
<evidence type="ECO:0000256" key="12">
    <source>
        <dbReference type="PROSITE-ProRule" id="PRU00723"/>
    </source>
</evidence>
<feature type="zinc finger region" description="C3H1-type" evidence="12">
    <location>
        <begin position="151"/>
        <end position="178"/>
    </location>
</feature>
<evidence type="ECO:0000256" key="9">
    <source>
        <dbReference type="ARBA" id="ARBA00023187"/>
    </source>
</evidence>
<dbReference type="PROSITE" id="PS50102">
    <property type="entry name" value="RRM"/>
    <property type="match status" value="1"/>
</dbReference>
<dbReference type="GO" id="GO:0003723">
    <property type="term" value="F:RNA binding"/>
    <property type="evidence" value="ECO:0007669"/>
    <property type="project" value="UniProtKB-UniRule"/>
</dbReference>
<comment type="subcellular location">
    <subcellularLocation>
        <location evidence="1">Nucleus</location>
    </subcellularLocation>
</comment>
<keyword evidence="8" id="KW-0238">DNA-binding</keyword>
<reference evidence="16 18" key="1">
    <citation type="journal article" date="2012" name="Nature">
        <title>Algal genomes reveal evolutionary mosaicism and the fate of nucleomorphs.</title>
        <authorList>
            <consortium name="DOE Joint Genome Institute"/>
            <person name="Curtis B.A."/>
            <person name="Tanifuji G."/>
            <person name="Burki F."/>
            <person name="Gruber A."/>
            <person name="Irimia M."/>
            <person name="Maruyama S."/>
            <person name="Arias M.C."/>
            <person name="Ball S.G."/>
            <person name="Gile G.H."/>
            <person name="Hirakawa Y."/>
            <person name="Hopkins J.F."/>
            <person name="Kuo A."/>
            <person name="Rensing S.A."/>
            <person name="Schmutz J."/>
            <person name="Symeonidi A."/>
            <person name="Elias M."/>
            <person name="Eveleigh R.J."/>
            <person name="Herman E.K."/>
            <person name="Klute M.J."/>
            <person name="Nakayama T."/>
            <person name="Obornik M."/>
            <person name="Reyes-Prieto A."/>
            <person name="Armbrust E.V."/>
            <person name="Aves S.J."/>
            <person name="Beiko R.G."/>
            <person name="Coutinho P."/>
            <person name="Dacks J.B."/>
            <person name="Durnford D.G."/>
            <person name="Fast N.M."/>
            <person name="Green B.R."/>
            <person name="Grisdale C.J."/>
            <person name="Hempel F."/>
            <person name="Henrissat B."/>
            <person name="Hoppner M.P."/>
            <person name="Ishida K."/>
            <person name="Kim E."/>
            <person name="Koreny L."/>
            <person name="Kroth P.G."/>
            <person name="Liu Y."/>
            <person name="Malik S.B."/>
            <person name="Maier U.G."/>
            <person name="McRose D."/>
            <person name="Mock T."/>
            <person name="Neilson J.A."/>
            <person name="Onodera N.T."/>
            <person name="Poole A.M."/>
            <person name="Pritham E.J."/>
            <person name="Richards T.A."/>
            <person name="Rocap G."/>
            <person name="Roy S.W."/>
            <person name="Sarai C."/>
            <person name="Schaack S."/>
            <person name="Shirato S."/>
            <person name="Slamovits C.H."/>
            <person name="Spencer D.F."/>
            <person name="Suzuki S."/>
            <person name="Worden A.Z."/>
            <person name="Zauner S."/>
            <person name="Barry K."/>
            <person name="Bell C."/>
            <person name="Bharti A.K."/>
            <person name="Crow J.A."/>
            <person name="Grimwood J."/>
            <person name="Kramer R."/>
            <person name="Lindquist E."/>
            <person name="Lucas S."/>
            <person name="Salamov A."/>
            <person name="McFadden G.I."/>
            <person name="Lane C.E."/>
            <person name="Keeling P.J."/>
            <person name="Gray M.W."/>
            <person name="Grigoriev I.V."/>
            <person name="Archibald J.M."/>
        </authorList>
    </citation>
    <scope>NUCLEOTIDE SEQUENCE</scope>
    <source>
        <strain evidence="16 18">CCMP2712</strain>
    </source>
</reference>
<dbReference type="FunFam" id="3.30.70.330:FF:000122">
    <property type="entry name" value="Splicing factor U2AF small subunit"/>
    <property type="match status" value="1"/>
</dbReference>
<evidence type="ECO:0000259" key="15">
    <source>
        <dbReference type="PROSITE" id="PS50103"/>
    </source>
</evidence>
<gene>
    <name evidence="16" type="ORF">GUITHDRAFT_78757</name>
</gene>
<feature type="domain" description="C3H1-type" evidence="15">
    <location>
        <begin position="151"/>
        <end position="178"/>
    </location>
</feature>
<dbReference type="SUPFAM" id="SSF54928">
    <property type="entry name" value="RNA-binding domain, RBD"/>
    <property type="match status" value="1"/>
</dbReference>
<keyword evidence="18" id="KW-1185">Reference proteome</keyword>
<reference evidence="17" key="3">
    <citation type="submission" date="2015-06" db="UniProtKB">
        <authorList>
            <consortium name="EnsemblProtists"/>
        </authorList>
    </citation>
    <scope>IDENTIFICATION</scope>
</reference>
<dbReference type="Gene3D" id="4.10.1000.10">
    <property type="entry name" value="Zinc finger, CCCH-type"/>
    <property type="match status" value="1"/>
</dbReference>
<dbReference type="GO" id="GO:0089701">
    <property type="term" value="C:U2AF complex"/>
    <property type="evidence" value="ECO:0007669"/>
    <property type="project" value="InterPro"/>
</dbReference>
<dbReference type="GO" id="GO:0003677">
    <property type="term" value="F:DNA binding"/>
    <property type="evidence" value="ECO:0007669"/>
    <property type="project" value="UniProtKB-KW"/>
</dbReference>
<evidence type="ECO:0000256" key="4">
    <source>
        <dbReference type="ARBA" id="ARBA00022737"/>
    </source>
</evidence>
<sequence length="216" mass="25085">MADRLASIHGTELDRLVNCPFYFKVGACRHGDRCSRQHNKPLFSQTVLLSHMYQAPASAQMMSGPTAMATAADDKASQDHFDEFYEEVYEELEKFGKIEELNVCANLGDHMIGNVYVKYEEEEQAEKALNALNGRFYAGRLIMAEYSPVTDFRESRCRQYEETQCKYGGHCNFMHIKRPSKEPVMTFVAGRYDDRRRDDRGRPEERRERERSRSGR</sequence>
<evidence type="ECO:0000313" key="18">
    <source>
        <dbReference type="Proteomes" id="UP000011087"/>
    </source>
</evidence>
<dbReference type="RefSeq" id="XP_005823636.1">
    <property type="nucleotide sequence ID" value="XM_005823579.1"/>
</dbReference>
<feature type="region of interest" description="Disordered" evidence="13">
    <location>
        <begin position="188"/>
        <end position="216"/>
    </location>
</feature>
<evidence type="ECO:0000259" key="14">
    <source>
        <dbReference type="PROSITE" id="PS50102"/>
    </source>
</evidence>
<evidence type="ECO:0000313" key="16">
    <source>
        <dbReference type="EMBL" id="EKX36656.1"/>
    </source>
</evidence>
<organism evidence="16">
    <name type="scientific">Guillardia theta (strain CCMP2712)</name>
    <name type="common">Cryptophyte</name>
    <dbReference type="NCBI Taxonomy" id="905079"/>
    <lineage>
        <taxon>Eukaryota</taxon>
        <taxon>Cryptophyceae</taxon>
        <taxon>Pyrenomonadales</taxon>
        <taxon>Geminigeraceae</taxon>
        <taxon>Guillardia</taxon>
    </lineage>
</organism>
<keyword evidence="2" id="KW-0507">mRNA processing</keyword>
<dbReference type="OMA" id="MIDTRQA"/>
<dbReference type="GO" id="GO:0000398">
    <property type="term" value="P:mRNA splicing, via spliceosome"/>
    <property type="evidence" value="ECO:0007669"/>
    <property type="project" value="InterPro"/>
</dbReference>
<dbReference type="AlphaFoldDB" id="L1IK86"/>
<dbReference type="GeneID" id="17293359"/>
<dbReference type="KEGG" id="gtt:GUITHDRAFT_78757"/>
<dbReference type="PROSITE" id="PS50103">
    <property type="entry name" value="ZF_C3H1"/>
    <property type="match status" value="2"/>
</dbReference>
<accession>L1IK86</accession>
<dbReference type="EnsemblProtists" id="EKX36656">
    <property type="protein sequence ID" value="EKX36656"/>
    <property type="gene ID" value="GUITHDRAFT_78757"/>
</dbReference>
<dbReference type="GO" id="GO:0008270">
    <property type="term" value="F:zinc ion binding"/>
    <property type="evidence" value="ECO:0007669"/>
    <property type="project" value="UniProtKB-KW"/>
</dbReference>
<dbReference type="HOGENOM" id="CLU_059852_1_1_1"/>
<evidence type="ECO:0000256" key="6">
    <source>
        <dbReference type="ARBA" id="ARBA00022833"/>
    </source>
</evidence>
<feature type="domain" description="RRM" evidence="14">
    <location>
        <begin position="45"/>
        <end position="149"/>
    </location>
</feature>
<dbReference type="InterPro" id="IPR000571">
    <property type="entry name" value="Znf_CCCH"/>
</dbReference>
<dbReference type="InterPro" id="IPR003954">
    <property type="entry name" value="RRM_euk-type"/>
</dbReference>
<dbReference type="OrthoDB" id="423462at2759"/>
<keyword evidence="10" id="KW-0539">Nucleus</keyword>
<feature type="zinc finger region" description="C3H1-type" evidence="12">
    <location>
        <begin position="13"/>
        <end position="41"/>
    </location>
</feature>
<keyword evidence="9" id="KW-0508">mRNA splicing</keyword>
<dbReference type="InterPro" id="IPR000504">
    <property type="entry name" value="RRM_dom"/>
</dbReference>
<dbReference type="eggNOG" id="KOG2202">
    <property type="taxonomic scope" value="Eukaryota"/>
</dbReference>
<keyword evidence="3 12" id="KW-0479">Metal-binding</keyword>
<dbReference type="Gene3D" id="3.30.70.330">
    <property type="match status" value="1"/>
</dbReference>